<organism evidence="1 2">
    <name type="scientific">Culter alburnus</name>
    <name type="common">Topmouth culter</name>
    <dbReference type="NCBI Taxonomy" id="194366"/>
    <lineage>
        <taxon>Eukaryota</taxon>
        <taxon>Metazoa</taxon>
        <taxon>Chordata</taxon>
        <taxon>Craniata</taxon>
        <taxon>Vertebrata</taxon>
        <taxon>Euteleostomi</taxon>
        <taxon>Actinopterygii</taxon>
        <taxon>Neopterygii</taxon>
        <taxon>Teleostei</taxon>
        <taxon>Ostariophysi</taxon>
        <taxon>Cypriniformes</taxon>
        <taxon>Xenocyprididae</taxon>
        <taxon>Xenocypridinae</taxon>
        <taxon>Culter</taxon>
    </lineage>
</organism>
<comment type="caution">
    <text evidence="1">The sequence shown here is derived from an EMBL/GenBank/DDBJ whole genome shotgun (WGS) entry which is preliminary data.</text>
</comment>
<protein>
    <submittedName>
        <fullName evidence="1">Uncharacterized protein</fullName>
    </submittedName>
</protein>
<reference evidence="1 2" key="1">
    <citation type="submission" date="2024-05" db="EMBL/GenBank/DDBJ databases">
        <title>A high-quality chromosomal-level genome assembly of Topmouth culter (Culter alburnus).</title>
        <authorList>
            <person name="Zhao H."/>
        </authorList>
    </citation>
    <scope>NUCLEOTIDE SEQUENCE [LARGE SCALE GENOMIC DNA]</scope>
    <source>
        <strain evidence="1">CATC2023</strain>
        <tissue evidence="1">Muscle</tissue>
    </source>
</reference>
<evidence type="ECO:0000313" key="1">
    <source>
        <dbReference type="EMBL" id="KAK9977284.1"/>
    </source>
</evidence>
<accession>A0AAW2AXK5</accession>
<dbReference type="AlphaFoldDB" id="A0AAW2AXK5"/>
<gene>
    <name evidence="1" type="ORF">ABG768_019105</name>
</gene>
<dbReference type="Proteomes" id="UP001479290">
    <property type="component" value="Unassembled WGS sequence"/>
</dbReference>
<name>A0AAW2AXK5_CULAL</name>
<dbReference type="EMBL" id="JAWDJR010000003">
    <property type="protein sequence ID" value="KAK9977284.1"/>
    <property type="molecule type" value="Genomic_DNA"/>
</dbReference>
<keyword evidence="2" id="KW-1185">Reference proteome</keyword>
<proteinExistence type="predicted"/>
<evidence type="ECO:0000313" key="2">
    <source>
        <dbReference type="Proteomes" id="UP001479290"/>
    </source>
</evidence>
<sequence length="102" mass="12164">MKLILSFGINDRAYSLAEMVGKLVKKTLSIPTINFNRYLPKKQCTMLNHINYHITSMCKMVDIFQYEKFRTKLDLTHWTHLTGKAMWDHWVGNLNCWWRATL</sequence>